<protein>
    <submittedName>
        <fullName evidence="2">Uncharacterized protein</fullName>
    </submittedName>
</protein>
<dbReference type="EMBL" id="CP012672">
    <property type="protein sequence ID" value="AUX37440.1"/>
    <property type="molecule type" value="Genomic_DNA"/>
</dbReference>
<gene>
    <name evidence="2" type="ORF">SOCE836_096640</name>
</gene>
<organism evidence="2 3">
    <name type="scientific">Sorangium cellulosum</name>
    <name type="common">Polyangium cellulosum</name>
    <dbReference type="NCBI Taxonomy" id="56"/>
    <lineage>
        <taxon>Bacteria</taxon>
        <taxon>Pseudomonadati</taxon>
        <taxon>Myxococcota</taxon>
        <taxon>Polyangia</taxon>
        <taxon>Polyangiales</taxon>
        <taxon>Polyangiaceae</taxon>
        <taxon>Sorangium</taxon>
    </lineage>
</organism>
<feature type="transmembrane region" description="Helical" evidence="1">
    <location>
        <begin position="20"/>
        <end position="38"/>
    </location>
</feature>
<evidence type="ECO:0000313" key="2">
    <source>
        <dbReference type="EMBL" id="AUX37440.1"/>
    </source>
</evidence>
<keyword evidence="1" id="KW-0812">Transmembrane</keyword>
<proteinExistence type="predicted"/>
<reference evidence="2 3" key="1">
    <citation type="submission" date="2015-09" db="EMBL/GenBank/DDBJ databases">
        <title>Sorangium comparison.</title>
        <authorList>
            <person name="Zaburannyi N."/>
            <person name="Bunk B."/>
            <person name="Overmann J."/>
            <person name="Mueller R."/>
        </authorList>
    </citation>
    <scope>NUCLEOTIDE SEQUENCE [LARGE SCALE GENOMIC DNA]</scope>
    <source>
        <strain evidence="2 3">So ce836</strain>
    </source>
</reference>
<keyword evidence="1" id="KW-0472">Membrane</keyword>
<evidence type="ECO:0000256" key="1">
    <source>
        <dbReference type="SAM" id="Phobius"/>
    </source>
</evidence>
<name>A0A4P2R347_SORCE</name>
<dbReference type="AlphaFoldDB" id="A0A4P2R347"/>
<evidence type="ECO:0000313" key="3">
    <source>
        <dbReference type="Proteomes" id="UP000295497"/>
    </source>
</evidence>
<accession>A0A4P2R347</accession>
<keyword evidence="1" id="KW-1133">Transmembrane helix</keyword>
<sequence>MGDGDPLFGGEVHALGVGPHGFKGLYLVVLVASYALVWHPTRAGLLGADA</sequence>
<dbReference type="Proteomes" id="UP000295497">
    <property type="component" value="Chromosome"/>
</dbReference>